<name>A0A9P4HTK8_9PEZI</name>
<dbReference type="Proteomes" id="UP000799776">
    <property type="component" value="Unassembled WGS sequence"/>
</dbReference>
<evidence type="ECO:0000256" key="2">
    <source>
        <dbReference type="ARBA" id="ARBA00022801"/>
    </source>
</evidence>
<evidence type="ECO:0000313" key="6">
    <source>
        <dbReference type="EMBL" id="KAF2087775.1"/>
    </source>
</evidence>
<feature type="domain" description="Phosphotyrosine protein phosphatase I" evidence="5">
    <location>
        <begin position="10"/>
        <end position="171"/>
    </location>
</feature>
<comment type="similarity">
    <text evidence="1">Belongs to the low molecular weight phosphotyrosine protein phosphatase family.</text>
</comment>
<feature type="active site" description="Nucleophile" evidence="4">
    <location>
        <position position="16"/>
    </location>
</feature>
<dbReference type="PRINTS" id="PR00719">
    <property type="entry name" value="LMWPTPASE"/>
</dbReference>
<dbReference type="Gene3D" id="3.40.50.2300">
    <property type="match status" value="1"/>
</dbReference>
<keyword evidence="7" id="KW-1185">Reference proteome</keyword>
<dbReference type="SMART" id="SM00226">
    <property type="entry name" value="LMWPc"/>
    <property type="match status" value="1"/>
</dbReference>
<dbReference type="CDD" id="cd16343">
    <property type="entry name" value="LMWPTP"/>
    <property type="match status" value="1"/>
</dbReference>
<comment type="caution">
    <text evidence="6">The sequence shown here is derived from an EMBL/GenBank/DDBJ whole genome shotgun (WGS) entry which is preliminary data.</text>
</comment>
<keyword evidence="2" id="KW-0378">Hydrolase</keyword>
<evidence type="ECO:0000256" key="4">
    <source>
        <dbReference type="PIRSR" id="PIRSR617867-1"/>
    </source>
</evidence>
<protein>
    <submittedName>
        <fullName evidence="6">Phosphotyrosine protein phosphatases I</fullName>
    </submittedName>
</protein>
<dbReference type="PANTHER" id="PTHR11717:SF7">
    <property type="entry name" value="LOW MOLECULAR WEIGHT PHOSPHOTYROSINE PROTEIN PHOSPHATASE"/>
    <property type="match status" value="1"/>
</dbReference>
<dbReference type="GO" id="GO:0004725">
    <property type="term" value="F:protein tyrosine phosphatase activity"/>
    <property type="evidence" value="ECO:0007669"/>
    <property type="project" value="InterPro"/>
</dbReference>
<evidence type="ECO:0000259" key="5">
    <source>
        <dbReference type="SMART" id="SM00226"/>
    </source>
</evidence>
<reference evidence="6" key="1">
    <citation type="journal article" date="2020" name="Stud. Mycol.">
        <title>101 Dothideomycetes genomes: a test case for predicting lifestyles and emergence of pathogens.</title>
        <authorList>
            <person name="Haridas S."/>
            <person name="Albert R."/>
            <person name="Binder M."/>
            <person name="Bloem J."/>
            <person name="Labutti K."/>
            <person name="Salamov A."/>
            <person name="Andreopoulos B."/>
            <person name="Baker S."/>
            <person name="Barry K."/>
            <person name="Bills G."/>
            <person name="Bluhm B."/>
            <person name="Cannon C."/>
            <person name="Castanera R."/>
            <person name="Culley D."/>
            <person name="Daum C."/>
            <person name="Ezra D."/>
            <person name="Gonzalez J."/>
            <person name="Henrissat B."/>
            <person name="Kuo A."/>
            <person name="Liang C."/>
            <person name="Lipzen A."/>
            <person name="Lutzoni F."/>
            <person name="Magnuson J."/>
            <person name="Mondo S."/>
            <person name="Nolan M."/>
            <person name="Ohm R."/>
            <person name="Pangilinan J."/>
            <person name="Park H.-J."/>
            <person name="Ramirez L."/>
            <person name="Alfaro M."/>
            <person name="Sun H."/>
            <person name="Tritt A."/>
            <person name="Yoshinaga Y."/>
            <person name="Zwiers L.-H."/>
            <person name="Turgeon B."/>
            <person name="Goodwin S."/>
            <person name="Spatafora J."/>
            <person name="Crous P."/>
            <person name="Grigoriev I."/>
        </authorList>
    </citation>
    <scope>NUCLEOTIDE SEQUENCE</scope>
    <source>
        <strain evidence="6">CBS 121410</strain>
    </source>
</reference>
<dbReference type="AlphaFoldDB" id="A0A9P4HTK8"/>
<evidence type="ECO:0000256" key="3">
    <source>
        <dbReference type="ARBA" id="ARBA00022912"/>
    </source>
</evidence>
<dbReference type="InterPro" id="IPR036196">
    <property type="entry name" value="Ptyr_pPase_sf"/>
</dbReference>
<keyword evidence="3" id="KW-0904">Protein phosphatase</keyword>
<dbReference type="InterPro" id="IPR050438">
    <property type="entry name" value="LMW_PTPase"/>
</dbReference>
<evidence type="ECO:0000313" key="7">
    <source>
        <dbReference type="Proteomes" id="UP000799776"/>
    </source>
</evidence>
<dbReference type="InterPro" id="IPR023485">
    <property type="entry name" value="Ptyr_pPase"/>
</dbReference>
<dbReference type="Pfam" id="PF01451">
    <property type="entry name" value="LMWPc"/>
    <property type="match status" value="1"/>
</dbReference>
<dbReference type="InterPro" id="IPR017867">
    <property type="entry name" value="Tyr_phospatase_low_mol_wt"/>
</dbReference>
<feature type="active site" evidence="4">
    <location>
        <position position="22"/>
    </location>
</feature>
<dbReference type="PANTHER" id="PTHR11717">
    <property type="entry name" value="LOW MOLECULAR WEIGHT PROTEIN TYROSINE PHOSPHATASE"/>
    <property type="match status" value="1"/>
</dbReference>
<dbReference type="OrthoDB" id="3388at2759"/>
<accession>A0A9P4HTK8</accession>
<organism evidence="6 7">
    <name type="scientific">Saccharata proteae CBS 121410</name>
    <dbReference type="NCBI Taxonomy" id="1314787"/>
    <lineage>
        <taxon>Eukaryota</taxon>
        <taxon>Fungi</taxon>
        <taxon>Dikarya</taxon>
        <taxon>Ascomycota</taxon>
        <taxon>Pezizomycotina</taxon>
        <taxon>Dothideomycetes</taxon>
        <taxon>Dothideomycetes incertae sedis</taxon>
        <taxon>Botryosphaeriales</taxon>
        <taxon>Saccharataceae</taxon>
        <taxon>Saccharata</taxon>
    </lineage>
</organism>
<dbReference type="EMBL" id="ML978719">
    <property type="protein sequence ID" value="KAF2087775.1"/>
    <property type="molecule type" value="Genomic_DNA"/>
</dbReference>
<dbReference type="SUPFAM" id="SSF52788">
    <property type="entry name" value="Phosphotyrosine protein phosphatases I"/>
    <property type="match status" value="1"/>
</dbReference>
<gene>
    <name evidence="6" type="ORF">K490DRAFT_73665</name>
</gene>
<proteinExistence type="inferred from homology"/>
<sequence>MASEDSSRPVNVLFVCLGNICRSPMAEGVFLHLTKDNPRIGTIDSCGTGAYHVGSSPDSRTMSVLQDNGITKYRHQARKFRDPDDFYNFDYIFPMDDDNLDHLLRLRAKLVKKLVAEGKEDKADGLGKVMLFGDMGGNKGEEVGDPYYGGRDGFEIAYKQLVRFSNGFLKHVGA</sequence>
<feature type="active site" description="Proton donor" evidence="4">
    <location>
        <position position="145"/>
    </location>
</feature>
<evidence type="ECO:0000256" key="1">
    <source>
        <dbReference type="ARBA" id="ARBA00011063"/>
    </source>
</evidence>